<keyword evidence="2" id="KW-1185">Reference proteome</keyword>
<reference evidence="1 2" key="1">
    <citation type="journal article" date="2015" name="PLoS ONE">
        <title>Azotobacter Genomes: The Genome of Azotobacter chroococcum NCIMB 8003 (ATCC 4412).</title>
        <authorList>
            <person name="Robson R.L."/>
            <person name="Jones R."/>
            <person name="Robson R.M."/>
            <person name="Schwartz A."/>
            <person name="Richardson T.H."/>
        </authorList>
    </citation>
    <scope>NUCLEOTIDE SEQUENCE [LARGE SCALE GENOMIC DNA]</scope>
    <source>
        <strain evidence="1 2">NCIMB 8003</strain>
    </source>
</reference>
<evidence type="ECO:0000313" key="2">
    <source>
        <dbReference type="Proteomes" id="UP000068210"/>
    </source>
</evidence>
<organism evidence="1 2">
    <name type="scientific">Azotobacter chroococcum NCIMB 8003</name>
    <dbReference type="NCBI Taxonomy" id="1328314"/>
    <lineage>
        <taxon>Bacteria</taxon>
        <taxon>Pseudomonadati</taxon>
        <taxon>Pseudomonadota</taxon>
        <taxon>Gammaproteobacteria</taxon>
        <taxon>Pseudomonadales</taxon>
        <taxon>Pseudomonadaceae</taxon>
        <taxon>Azotobacter</taxon>
    </lineage>
</organism>
<dbReference type="Proteomes" id="UP000068210">
    <property type="component" value="Chromosome"/>
</dbReference>
<protein>
    <submittedName>
        <fullName evidence="1">Uncharacterized protein</fullName>
    </submittedName>
</protein>
<dbReference type="KEGG" id="acx:Achr_2500"/>
<dbReference type="AlphaFoldDB" id="A0A0C4WFZ4"/>
<evidence type="ECO:0000313" key="1">
    <source>
        <dbReference type="EMBL" id="AJE19758.1"/>
    </source>
</evidence>
<sequence length="301" mass="34744">MKQRQEMVAHYRACFGELCARPEHRPIEPYTRPRRLSFAEPETDATRRLPGRLVLALTSAYALLADWQECRDPSLAELGSWQRYLALPRRTPAEKLMAEVFRILRVFRAAAIQHNGTIEIRDDGLIRASCTYNRCALNLLISQTGLELLAACVAVHLESFDQPYSDAYQELLLGQYYADIVAEIRAFADDDRVLFQFRHKCWFNRHVRLDCDNPRLQLEENGHYRIDLGKYGENAARHPIDFYISLDDRLYIVPVEALKAGRIAVAELARWQARTDAEARLPDAFRLRFAHEKNVVGLPMT</sequence>
<dbReference type="RefSeq" id="WP_039801064.1">
    <property type="nucleotide sequence ID" value="NZ_CP010415.1"/>
</dbReference>
<dbReference type="HOGENOM" id="CLU_936512_0_0_6"/>
<proteinExistence type="predicted"/>
<name>A0A0C4WFZ4_9GAMM</name>
<dbReference type="STRING" id="1328314.Achr_2500"/>
<dbReference type="EMBL" id="CP010415">
    <property type="protein sequence ID" value="AJE19758.1"/>
    <property type="molecule type" value="Genomic_DNA"/>
</dbReference>
<gene>
    <name evidence="1" type="ORF">Achr_2500</name>
</gene>
<accession>A0A0C4WFZ4</accession>